<dbReference type="Pfam" id="PF18962">
    <property type="entry name" value="Por_Secre_tail"/>
    <property type="match status" value="1"/>
</dbReference>
<dbReference type="Proteomes" id="UP000218263">
    <property type="component" value="Chromosome"/>
</dbReference>
<dbReference type="InterPro" id="IPR001258">
    <property type="entry name" value="NHL_repeat"/>
</dbReference>
<dbReference type="SUPFAM" id="SSF63829">
    <property type="entry name" value="Calcium-dependent phosphotriesterase"/>
    <property type="match status" value="1"/>
</dbReference>
<organism evidence="2 3">
    <name type="scientific">Mucilaginibacter gotjawali</name>
    <dbReference type="NCBI Taxonomy" id="1550579"/>
    <lineage>
        <taxon>Bacteria</taxon>
        <taxon>Pseudomonadati</taxon>
        <taxon>Bacteroidota</taxon>
        <taxon>Sphingobacteriia</taxon>
        <taxon>Sphingobacteriales</taxon>
        <taxon>Sphingobacteriaceae</taxon>
        <taxon>Mucilaginibacter</taxon>
    </lineage>
</organism>
<dbReference type="PROSITE" id="PS51125">
    <property type="entry name" value="NHL"/>
    <property type="match status" value="2"/>
</dbReference>
<dbReference type="PANTHER" id="PTHR24104">
    <property type="entry name" value="E3 UBIQUITIN-PROTEIN LIGASE NHLRC1-RELATED"/>
    <property type="match status" value="1"/>
</dbReference>
<dbReference type="InterPro" id="IPR041286">
    <property type="entry name" value="MBG_2"/>
</dbReference>
<keyword evidence="1" id="KW-0677">Repeat</keyword>
<dbReference type="KEGG" id="mgot:MgSA37_00376"/>
<dbReference type="NCBIfam" id="TIGR04183">
    <property type="entry name" value="Por_Secre_tail"/>
    <property type="match status" value="1"/>
</dbReference>
<dbReference type="Pfam" id="PF18676">
    <property type="entry name" value="MBG_2"/>
    <property type="match status" value="3"/>
</dbReference>
<dbReference type="SMART" id="SM00564">
    <property type="entry name" value="PQQ"/>
    <property type="match status" value="5"/>
</dbReference>
<dbReference type="SUPFAM" id="SSF49313">
    <property type="entry name" value="Cadherin-like"/>
    <property type="match status" value="8"/>
</dbReference>
<protein>
    <submittedName>
        <fullName evidence="2">Serine/threonine-protein kinase PknD</fullName>
        <ecNumber evidence="2">2.7.11.1</ecNumber>
    </submittedName>
</protein>
<dbReference type="OrthoDB" id="101122at2"/>
<dbReference type="GO" id="GO:0004674">
    <property type="term" value="F:protein serine/threonine kinase activity"/>
    <property type="evidence" value="ECO:0007669"/>
    <property type="project" value="UniProtKB-EC"/>
</dbReference>
<dbReference type="SUPFAM" id="SSF63825">
    <property type="entry name" value="YWTD domain"/>
    <property type="match status" value="1"/>
</dbReference>
<dbReference type="InterPro" id="IPR015919">
    <property type="entry name" value="Cadherin-like_sf"/>
</dbReference>
<dbReference type="Gene3D" id="2.40.10.500">
    <property type="match status" value="1"/>
</dbReference>
<reference evidence="2 3" key="1">
    <citation type="submission" date="2015-12" db="EMBL/GenBank/DDBJ databases">
        <title>Genome sequence of Mucilaginibacter gotjawali.</title>
        <authorList>
            <person name="Lee J.S."/>
            <person name="Lee K.C."/>
            <person name="Kim K.K."/>
            <person name="Lee B.W."/>
        </authorList>
    </citation>
    <scope>NUCLEOTIDE SEQUENCE [LARGE SCALE GENOMIC DNA]</scope>
    <source>
        <strain evidence="2 3">SA3-7</strain>
    </source>
</reference>
<dbReference type="InterPro" id="IPR011042">
    <property type="entry name" value="6-blade_b-propeller_TolB-like"/>
</dbReference>
<keyword evidence="2" id="KW-0808">Transferase</keyword>
<evidence type="ECO:0000256" key="1">
    <source>
        <dbReference type="ARBA" id="ARBA00022737"/>
    </source>
</evidence>
<evidence type="ECO:0000313" key="3">
    <source>
        <dbReference type="Proteomes" id="UP000218263"/>
    </source>
</evidence>
<proteinExistence type="predicted"/>
<dbReference type="PANTHER" id="PTHR24104:SF25">
    <property type="entry name" value="PROTEIN LIN-41"/>
    <property type="match status" value="1"/>
</dbReference>
<dbReference type="Gene3D" id="2.60.40.10">
    <property type="entry name" value="Immunoglobulins"/>
    <property type="match status" value="9"/>
</dbReference>
<dbReference type="InterPro" id="IPR000033">
    <property type="entry name" value="LDLR_classB_rpt"/>
</dbReference>
<dbReference type="Gene3D" id="2.120.10.30">
    <property type="entry name" value="TolB, C-terminal domain"/>
    <property type="match status" value="2"/>
</dbReference>
<keyword evidence="3" id="KW-1185">Reference proteome</keyword>
<keyword evidence="2" id="KW-0418">Kinase</keyword>
<sequence>MRKLLLYVFAVFLFLLFGNSTFGQTITYPATNIFTVGVAVTLTPTATGGTPTGCTLNIGTIPPGLTLNANGTITGTPTTVAAAANFRVRESNGGGRNSNTFTIQIVAAATLSYTSPPAFNVGTPITPLSPTSSGVGAIGYGTGTALTGATLSGTYGMAIDGSGNVYATNYNGTTVSKWNSSGVYQGTYGTGNPAYSRPAGIVFDASGNGYVLNRNTTGNGRVYKFNSSGVYQSTIINGLSQAVGLAIDGSGNLYIADPNAGRVYKYSNTGTLLLTITSNLTNPENVAIDGAGNIYVVDITTNNLNKYNSSGTFVSSIVTALSTPYGLTIDAAGNLYVGDSGTGTVKVYNSTGTTLTTITGLTDPRGLVTDSKGNLYVSDFTNGSVTKYPPAGGYYITSITGGSTTLPAGLSFNSSTGTFTGTPTATFASTTITVTAYNTAGTGISANVTFSCIVPPPVLTYAGTPYSYTTGISNTTAAITNTGGAVTSSYALSITSGALPAGITFNTANGTFTVVPTAAGSFTGNVTASNAGGSSSAPISMTVTNPAVPNISYASSPYIVTYGTVVNATITNSGGPVASYAITSGTMPTGLTLNTSTGAITGTPSVTAITSITVTGTNVSGTGNATFTITVNPALLTITATGPAKTYGTALTAGPSATNFSTSGTVNGETVSGVTLTPDANGLSASTAAGSAYVVTPSAATGGGTFSVSNYTITYTPYNGTVATAPLTVTASAQSKVYGSVFTFAGTEFTTSGLLFSDAVTSASLTSTGSAATAAVGTYNIVATAAVGTGLSNYTISYTNGTMTVTKAALTITANDVTKTYGTTLNTVNASSAFTSTALQNGETIGTVKIVYGTGSAANAAVGTYTLQVTPSAATGGTFNTNNYNITYAKGAIIVNPAALTITASANNKTYGATLTNGNITTGYNSVGLQNGETVGRVAAVYGAGGAAADPVGTYTNQITISAAGGGTFTPSNYTITYAPGNIVVGQANLTITANSVTKTVGTTLTSGPGSTAFTSTGLQNGETIGSVTMTYGAAGASGAAIGTYANQVTPSAAIGGTFTAGNYSITYAKGTITVVDVAPAFTYNTPNVYTVNIAISTLGPVNTGGTVLAPGTNAGTALTASPAFNAPQGMAVDASGNVYVVDNNGVIKVFNSSGTNTGTFGSGLTNPVGMVFDASGNAYVLDASTKKVYEFNAGGTLVNTLTITGLNNPQAIAIDASGNLYIANQGANSIIKANSSTGAVIQTITSNINAPTGVAIDNSGNIYVTNSFNFGTFSATVTKYNSSGNYTSTFKTDFLGNYSAITIDNSGNIFVADNSLLYESVYEYNTAGTTLKTITGWTAPDGIVVDKTGNLYISDNSNNTVTKYGPTGGYYISGPLPAGLSFNNTTGQITGTPTASFATTSYTVTAYNSGGSGTSNVFTITCGIGPVFSYASPQTYTVGTAITTLSPTVTANGPIVSATVSPALPAGLAIDASGNITGTPTVASPLTTYTITATNPAGFTGTATLQIKCINPPAPIIVYTTPHVYITNITIAPLAPTSTGGPVASYSISPGLPAGLSIDPLTGIISGTPTVISPATNYLVTATNAGGTATFTINITVNPPAPAITYPSPDVYNAGTAIAPLTPTNTGGPILGFTVSPALPAGLSIDPVTGIITGTPTTITAVYGYVVTATNAGGSSSFTIFITIVSSAPVFTYTTPDNYTVGSAIPPLVPVNTGGTPVSYAISPGLPSGLNFDTTSGIITGTPTAVSAAANYVVTATNAGGTGSFTINISCHLAGPVIAYATPDIFPVGVAIAPLSPTNTGSAPTSYSISPGLPAGLNFDTTTGIISGTPTIASPPTAYTVTATNGTGSGNATLIISCTGYVDWLGGTSTDWNDPANWATNAVPTAADIAGIGVNGTFTNFPNVLAGAGTINVGAVVIGTNGGQAGGFVVNSGSTLNVTGGITYQSDANSALGYIATISGAGSVTAGGININANTTLGVSYTETLASSVNSMALSSNIALTSSDAGGNSFKPTFNITGGTVSLAGNVQTANTAAGTSTIAVTPVTTATLQLANAAPLSGLSATGTNVIAFNNAGATIEYSGAAQTYYTDAPITGLASGVTYANVKFSGTSVKTPTGTGANNLKISGDLTNAITLNDAGNYIDLSVPTVIFNGTTQNIYGGNGTGTKFYNVTFSGAGTTTIQSGSASVASSGLLVMSGASAVLAANGLLTLTSDINGSATVAPLPAGCSITGNVNVQRFITGGNILYRGYRLVSSPVYAATVGGNNVYSLNYLMNSVYLKGTNGVAGGFDASGNPNLYLFRENLAPSNSSFTSGNFRGVSDLSAGPSYSIDNDGSGFNIPVGNGYMFFFRGDRNVAPLSSETSTSFVPTNTILTATGVLNQGQITVSDWYTPGSTNLGFTTTPGNGPVQGFNLVGNPYASSIDWDLFNTSSPTTGIYGGPGGPGVATNPFLYIIDPVSKNYNIYQSGFGGVGTIASSASNIIPSGQGFFVVAPANTAQLVFNESAKVSTQANATNGNLFLGPPPVANVIQYMHLKLFQDSTNADGMLISFNGSARPQYNINEDAIYKPGNGTVSLASISADNIALAINTMPLPGPKPMAIPLTVNANTDGNFTIKLEAVKSVPALYDFWLKDAFAKDSLDIRHNPSYAFTLAHSDTNTFGAHRFSLIIRQNPSLMVHLLNFGATKVANGDQVIWTTENEQNYTSFAVERSTDGGSTFNVLGGVPASGIGSYSLLDKTPVLGANAYRLKMTDLNGTVTYSNVVTIMYANTGNQIATNGFILYPNPTAGPMNVKMNQINAGQAYTIQIINNLGAVIKTVTSNQPNWQTDVSSLVPGTYFVEVKNNSTNALVGKSGFVKL</sequence>
<dbReference type="InterPro" id="IPR050952">
    <property type="entry name" value="TRIM-NHL_E3_ligases"/>
</dbReference>
<dbReference type="RefSeq" id="WP_096349572.1">
    <property type="nucleotide sequence ID" value="NZ_AP017313.1"/>
</dbReference>
<dbReference type="EMBL" id="AP017313">
    <property type="protein sequence ID" value="BAU52226.1"/>
    <property type="molecule type" value="Genomic_DNA"/>
</dbReference>
<accession>A0A125T215</accession>
<dbReference type="GO" id="GO:0008270">
    <property type="term" value="F:zinc ion binding"/>
    <property type="evidence" value="ECO:0007669"/>
    <property type="project" value="UniProtKB-KW"/>
</dbReference>
<dbReference type="InterPro" id="IPR026444">
    <property type="entry name" value="Secre_tail"/>
</dbReference>
<dbReference type="SMART" id="SM00135">
    <property type="entry name" value="LY"/>
    <property type="match status" value="5"/>
</dbReference>
<dbReference type="CDD" id="cd05819">
    <property type="entry name" value="NHL"/>
    <property type="match status" value="2"/>
</dbReference>
<dbReference type="InterPro" id="IPR013783">
    <property type="entry name" value="Ig-like_fold"/>
</dbReference>
<name>A0A125T215_9SPHI</name>
<dbReference type="GO" id="GO:0005509">
    <property type="term" value="F:calcium ion binding"/>
    <property type="evidence" value="ECO:0007669"/>
    <property type="project" value="InterPro"/>
</dbReference>
<dbReference type="EC" id="2.7.11.1" evidence="2"/>
<evidence type="ECO:0000313" key="2">
    <source>
        <dbReference type="EMBL" id="BAU52226.1"/>
    </source>
</evidence>
<dbReference type="Pfam" id="PF05345">
    <property type="entry name" value="He_PIG"/>
    <property type="match status" value="10"/>
</dbReference>
<dbReference type="InterPro" id="IPR018391">
    <property type="entry name" value="PQQ_b-propeller_rpt"/>
</dbReference>
<dbReference type="GO" id="GO:0016020">
    <property type="term" value="C:membrane"/>
    <property type="evidence" value="ECO:0007669"/>
    <property type="project" value="InterPro"/>
</dbReference>
<gene>
    <name evidence="2" type="primary">pknD_4</name>
    <name evidence="2" type="ORF">MgSA37_00376</name>
</gene>